<comment type="caution">
    <text evidence="2">The sequence shown here is derived from an EMBL/GenBank/DDBJ whole genome shotgun (WGS) entry which is preliminary data.</text>
</comment>
<feature type="compositionally biased region" description="Low complexity" evidence="1">
    <location>
        <begin position="1"/>
        <end position="16"/>
    </location>
</feature>
<accession>A0A507FD49</accession>
<proteinExistence type="predicted"/>
<dbReference type="AlphaFoldDB" id="A0A507FD49"/>
<evidence type="ECO:0000313" key="2">
    <source>
        <dbReference type="EMBL" id="TPX74271.1"/>
    </source>
</evidence>
<dbReference type="OrthoDB" id="2161333at2759"/>
<evidence type="ECO:0000256" key="1">
    <source>
        <dbReference type="SAM" id="MobiDB-lite"/>
    </source>
</evidence>
<dbReference type="EMBL" id="QEAP01000134">
    <property type="protein sequence ID" value="TPX74271.1"/>
    <property type="molecule type" value="Genomic_DNA"/>
</dbReference>
<protein>
    <submittedName>
        <fullName evidence="2">Uncharacterized protein</fullName>
    </submittedName>
</protein>
<reference evidence="2 3" key="1">
    <citation type="journal article" date="2019" name="Sci. Rep.">
        <title>Comparative genomics of chytrid fungi reveal insights into the obligate biotrophic and pathogenic lifestyle of Synchytrium endobioticum.</title>
        <authorList>
            <person name="van de Vossenberg B.T.L.H."/>
            <person name="Warris S."/>
            <person name="Nguyen H.D.T."/>
            <person name="van Gent-Pelzer M.P.E."/>
            <person name="Joly D.L."/>
            <person name="van de Geest H.C."/>
            <person name="Bonants P.J.M."/>
            <person name="Smith D.S."/>
            <person name="Levesque C.A."/>
            <person name="van der Lee T.A.J."/>
        </authorList>
    </citation>
    <scope>NUCLEOTIDE SEQUENCE [LARGE SCALE GENOMIC DNA]</scope>
    <source>
        <strain evidence="2 3">CBS 675.73</strain>
    </source>
</reference>
<keyword evidence="3" id="KW-1185">Reference proteome</keyword>
<evidence type="ECO:0000313" key="3">
    <source>
        <dbReference type="Proteomes" id="UP000320333"/>
    </source>
</evidence>
<feature type="region of interest" description="Disordered" evidence="1">
    <location>
        <begin position="148"/>
        <end position="176"/>
    </location>
</feature>
<feature type="compositionally biased region" description="Polar residues" evidence="1">
    <location>
        <begin position="148"/>
        <end position="172"/>
    </location>
</feature>
<dbReference type="Proteomes" id="UP000320333">
    <property type="component" value="Unassembled WGS sequence"/>
</dbReference>
<sequence>MDSTQPTTTTTTQLQTLPPPQQLPHALQLPLNQHHLNFQPLSEHVLPPPMRTIANHSSAIASPAVPGAGSAEQNRVTMEGRISVVMDLLLRSLRLASQPSFAPPASLQLPASTSSVSSVPSLSHFNISNASSPSNSLSSAGSIGGSTRANPFNLASTSPLSQHSNPTTNQLNPIAKPIDPTSIDTALQLRSTLSAMWSEQIQLHQRYQTLVRNYNQQLANKKSATSYMDKQRLTHYQHSSKQILLDLSVKKSHVKATLDKLQAVDPAAAAAFSANHLQLKIDTDPHRASVLSGSLFGDEIPLPPASTINNNNSFPMARQQMSESDIIVLRRISVLVASAFSVPVDPFGTHFLLHSLILIRRILFPSTPRTFLEPEMESQVTELRRDPIPLYLCSLMVVECQLRDGQTSMTIWRKWMRHAFNNPSDTTHFDSVSAKLPSVRRIMLHALDHSILVSNNEYDSFLKVFRSCLSARNSRQFTASYAANPNLKIGGSEGFGVNQHHHQQQQLPSPIPNHHHLSINTGSPFGRNLAVPTPLRQAQSFNGVGLRRSPGTGHGAYTKSPLAAISKGGAAGNGTIYASMVQVGSPLMEADSDDVVVRNTTAGAVPVINLPSLFAGKRCMAEEPEDVTAISQKRPFRGL</sequence>
<name>A0A507FD49_9FUNG</name>
<feature type="region of interest" description="Disordered" evidence="1">
    <location>
        <begin position="1"/>
        <end position="22"/>
    </location>
</feature>
<gene>
    <name evidence="2" type="ORF">CcCBS67573_g04452</name>
</gene>
<organism evidence="2 3">
    <name type="scientific">Chytriomyces confervae</name>
    <dbReference type="NCBI Taxonomy" id="246404"/>
    <lineage>
        <taxon>Eukaryota</taxon>
        <taxon>Fungi</taxon>
        <taxon>Fungi incertae sedis</taxon>
        <taxon>Chytridiomycota</taxon>
        <taxon>Chytridiomycota incertae sedis</taxon>
        <taxon>Chytridiomycetes</taxon>
        <taxon>Chytridiales</taxon>
        <taxon>Chytriomycetaceae</taxon>
        <taxon>Chytriomyces</taxon>
    </lineage>
</organism>